<evidence type="ECO:0000256" key="2">
    <source>
        <dbReference type="ARBA" id="ARBA00010884"/>
    </source>
</evidence>
<evidence type="ECO:0000256" key="17">
    <source>
        <dbReference type="ARBA" id="ARBA00050182"/>
    </source>
</evidence>
<evidence type="ECO:0000256" key="24">
    <source>
        <dbReference type="ARBA" id="ARBA00052144"/>
    </source>
</evidence>
<reference evidence="34 35" key="2">
    <citation type="submission" date="2018-11" db="EMBL/GenBank/DDBJ databases">
        <authorList>
            <consortium name="Pathogen Informatics"/>
        </authorList>
    </citation>
    <scope>NUCLEOTIDE SEQUENCE [LARGE SCALE GENOMIC DNA]</scope>
</reference>
<gene>
    <name evidence="34" type="ORF">TASK_LOCUS9155</name>
</gene>
<evidence type="ECO:0000256" key="10">
    <source>
        <dbReference type="ARBA" id="ARBA00023136"/>
    </source>
</evidence>
<dbReference type="InterPro" id="IPR029058">
    <property type="entry name" value="AB_hydrolase_fold"/>
</dbReference>
<evidence type="ECO:0000256" key="32">
    <source>
        <dbReference type="SAM" id="Phobius"/>
    </source>
</evidence>
<evidence type="ECO:0000256" key="7">
    <source>
        <dbReference type="ARBA" id="ARBA00022968"/>
    </source>
</evidence>
<dbReference type="PANTHER" id="PTHR10794:SF63">
    <property type="entry name" value="ALPHA_BETA HYDROLASE 1, ISOFORM A"/>
    <property type="match status" value="1"/>
</dbReference>
<proteinExistence type="inferred from homology"/>
<accession>A0A158RAE7</accession>
<comment type="catalytic activity">
    <reaction evidence="26">
        <text>1-octadecanoyl-2-octanoyl-sn-glycero-3-phosphocholine + H2O = 1-octadecanoyl-sn-glycero-3-phosphocholine + octanoate + H(+)</text>
        <dbReference type="Rhea" id="RHEA:54468"/>
        <dbReference type="ChEBI" id="CHEBI:15377"/>
        <dbReference type="ChEBI" id="CHEBI:15378"/>
        <dbReference type="ChEBI" id="CHEBI:25646"/>
        <dbReference type="ChEBI" id="CHEBI:73858"/>
        <dbReference type="ChEBI" id="CHEBI:138213"/>
    </reaction>
    <physiologicalReaction direction="left-to-right" evidence="26">
        <dbReference type="Rhea" id="RHEA:54469"/>
    </physiologicalReaction>
</comment>
<comment type="catalytic activity">
    <reaction evidence="25">
        <text>1-octadecanoyl-2-hexanoyl-sn-glycero-3-phosphocholine + H2O = hexanoate + 1-octadecanoyl-sn-glycero-3-phosphocholine + H(+)</text>
        <dbReference type="Rhea" id="RHEA:54464"/>
        <dbReference type="ChEBI" id="CHEBI:15377"/>
        <dbReference type="ChEBI" id="CHEBI:15378"/>
        <dbReference type="ChEBI" id="CHEBI:17120"/>
        <dbReference type="ChEBI" id="CHEBI:73858"/>
        <dbReference type="ChEBI" id="CHEBI:138212"/>
    </reaction>
    <physiologicalReaction direction="left-to-right" evidence="25">
        <dbReference type="Rhea" id="RHEA:54465"/>
    </physiologicalReaction>
</comment>
<dbReference type="AlphaFoldDB" id="A0A158RAE7"/>
<keyword evidence="4" id="KW-0719">Serine esterase</keyword>
<evidence type="ECO:0000256" key="8">
    <source>
        <dbReference type="ARBA" id="ARBA00022989"/>
    </source>
</evidence>
<comment type="catalytic activity">
    <reaction evidence="18">
        <text>1-tetradecanoyl-2-(4Z,7Z,10Z,13Z,16Z,19Z-docosahexaenoyl)-sn-glycero-3-phosphocholine + H2O = 2-(4Z,7Z,10Z,13Z,16Z,19Z-docosahexaenoyl)-sn-glycero-3-phosphocholine + tetradecanoate + H(+)</text>
        <dbReference type="Rhea" id="RHEA:54400"/>
        <dbReference type="ChEBI" id="CHEBI:15377"/>
        <dbReference type="ChEBI" id="CHEBI:15378"/>
        <dbReference type="ChEBI" id="CHEBI:30807"/>
        <dbReference type="ChEBI" id="CHEBI:76085"/>
        <dbReference type="ChEBI" id="CHEBI:86162"/>
    </reaction>
    <physiologicalReaction direction="left-to-right" evidence="18">
        <dbReference type="Rhea" id="RHEA:54401"/>
    </physiologicalReaction>
</comment>
<dbReference type="GO" id="GO:0051792">
    <property type="term" value="P:medium-chain fatty acid biosynthetic process"/>
    <property type="evidence" value="ECO:0007669"/>
    <property type="project" value="TreeGrafter"/>
</dbReference>
<dbReference type="FunFam" id="3.40.50.1820:FF:000079">
    <property type="entry name" value="Abhydrolase domain-containing 3"/>
    <property type="match status" value="1"/>
</dbReference>
<feature type="transmembrane region" description="Helical" evidence="32">
    <location>
        <begin position="187"/>
        <end position="206"/>
    </location>
</feature>
<dbReference type="Proteomes" id="UP000282613">
    <property type="component" value="Unassembled WGS sequence"/>
</dbReference>
<evidence type="ECO:0000256" key="18">
    <source>
        <dbReference type="ARBA" id="ARBA00050195"/>
    </source>
</evidence>
<comment type="similarity">
    <text evidence="2">Belongs to the AB hydrolase superfamily. AB hydrolase 4 family.</text>
</comment>
<dbReference type="PROSITE" id="PS01133">
    <property type="entry name" value="UPF0017"/>
    <property type="match status" value="2"/>
</dbReference>
<evidence type="ECO:0000256" key="3">
    <source>
        <dbReference type="ARBA" id="ARBA00013278"/>
    </source>
</evidence>
<evidence type="ECO:0000313" key="35">
    <source>
        <dbReference type="Proteomes" id="UP000282613"/>
    </source>
</evidence>
<dbReference type="InterPro" id="IPR000073">
    <property type="entry name" value="AB_hydrolase_1"/>
</dbReference>
<reference evidence="36" key="1">
    <citation type="submission" date="2016-04" db="UniProtKB">
        <authorList>
            <consortium name="WormBaseParasite"/>
        </authorList>
    </citation>
    <scope>IDENTIFICATION</scope>
</reference>
<dbReference type="GO" id="GO:0016020">
    <property type="term" value="C:membrane"/>
    <property type="evidence" value="ECO:0007669"/>
    <property type="project" value="UniProtKB-SubCell"/>
</dbReference>
<comment type="catalytic activity">
    <reaction evidence="27">
        <text>1-hexadecanoyl-2-nonadioyl-sn-glycero-3-phosphocholine + H2O = nonanedioate + 1-hexadecanoyl-sn-glycero-3-phosphocholine + H(+)</text>
        <dbReference type="Rhea" id="RHEA:41388"/>
        <dbReference type="ChEBI" id="CHEBI:15377"/>
        <dbReference type="ChEBI" id="CHEBI:15378"/>
        <dbReference type="ChEBI" id="CHEBI:72998"/>
        <dbReference type="ChEBI" id="CHEBI:78207"/>
        <dbReference type="ChEBI" id="CHEBI:78208"/>
    </reaction>
    <physiologicalReaction direction="left-to-right" evidence="27">
        <dbReference type="Rhea" id="RHEA:41389"/>
    </physiologicalReaction>
</comment>
<keyword evidence="35" id="KW-1185">Reference proteome</keyword>
<dbReference type="GO" id="GO:0051793">
    <property type="term" value="P:medium-chain fatty acid catabolic process"/>
    <property type="evidence" value="ECO:0007669"/>
    <property type="project" value="TreeGrafter"/>
</dbReference>
<comment type="catalytic activity">
    <reaction evidence="14">
        <text>1-hexadecanoyl-2-(9-oxononanoyl)-sn-glycero-3-phosphocholine + H2O = 9-oxononanoate + 1-hexadecanoyl-sn-glycero-3-phosphocholine + H(+)</text>
        <dbReference type="Rhea" id="RHEA:41179"/>
        <dbReference type="ChEBI" id="CHEBI:15377"/>
        <dbReference type="ChEBI" id="CHEBI:15378"/>
        <dbReference type="ChEBI" id="CHEBI:61042"/>
        <dbReference type="ChEBI" id="CHEBI:72998"/>
        <dbReference type="ChEBI" id="CHEBI:77812"/>
    </reaction>
    <physiologicalReaction direction="left-to-right" evidence="14">
        <dbReference type="Rhea" id="RHEA:41180"/>
    </physiologicalReaction>
</comment>
<comment type="catalytic activity">
    <reaction evidence="15">
        <text>1-hexadecanoyl-2-glutaroyl-sn-glycero-3-phosphocholine + H2O = glutarate + 1-hexadecanoyl-sn-glycero-3-phosphocholine + H(+)</text>
        <dbReference type="Rhea" id="RHEA:41159"/>
        <dbReference type="ChEBI" id="CHEBI:15377"/>
        <dbReference type="ChEBI" id="CHEBI:15378"/>
        <dbReference type="ChEBI" id="CHEBI:30921"/>
        <dbReference type="ChEBI" id="CHEBI:72998"/>
        <dbReference type="ChEBI" id="CHEBI:77756"/>
    </reaction>
    <physiologicalReaction direction="left-to-right" evidence="15">
        <dbReference type="Rhea" id="RHEA:41160"/>
    </physiologicalReaction>
</comment>
<comment type="catalytic activity">
    <reaction evidence="28">
        <text>1,2-ditetradecanoyl-sn-glycero-3-phosphocholine + H2O = 2-tetradecanoyl-sn-glycero-3-phosphocholine + tetradecanoate + H(+)</text>
        <dbReference type="Rhea" id="RHEA:54404"/>
        <dbReference type="ChEBI" id="CHEBI:15377"/>
        <dbReference type="ChEBI" id="CHEBI:15378"/>
        <dbReference type="ChEBI" id="CHEBI:30807"/>
        <dbReference type="ChEBI" id="CHEBI:45240"/>
        <dbReference type="ChEBI" id="CHEBI:131738"/>
    </reaction>
    <physiologicalReaction direction="left-to-right" evidence="28">
        <dbReference type="Rhea" id="RHEA:54405"/>
    </physiologicalReaction>
</comment>
<evidence type="ECO:0000256" key="9">
    <source>
        <dbReference type="ARBA" id="ARBA00023098"/>
    </source>
</evidence>
<evidence type="ECO:0000259" key="33">
    <source>
        <dbReference type="Pfam" id="PF00561"/>
    </source>
</evidence>
<comment type="function">
    <text evidence="29">Phospholipase that may play a role in phospholipids remodeling. May selectively cleave myristate (C14)-containing phosphatidylcholines through its predominant phospholipase 1 activity, cleaving preferentially acyl groups in sn1 position. In parallel, may have a minor phospholipase 2 activity acting on acyl groups in position sn2. In addition to (C14)-containing phosphatidylcholines, may also act on other medium-chain-containing and oxidatively truncated phospholipids.</text>
</comment>
<keyword evidence="8 32" id="KW-1133">Transmembrane helix</keyword>
<evidence type="ECO:0000256" key="11">
    <source>
        <dbReference type="ARBA" id="ARBA00023264"/>
    </source>
</evidence>
<dbReference type="Gene3D" id="3.40.50.1820">
    <property type="entry name" value="alpha/beta hydrolase"/>
    <property type="match status" value="2"/>
</dbReference>
<evidence type="ECO:0000256" key="5">
    <source>
        <dbReference type="ARBA" id="ARBA00022692"/>
    </source>
</evidence>
<evidence type="ECO:0000256" key="20">
    <source>
        <dbReference type="ARBA" id="ARBA00050674"/>
    </source>
</evidence>
<dbReference type="STRING" id="60517.A0A158RAE7"/>
<dbReference type="GO" id="GO:0008126">
    <property type="term" value="F:acetylesterase activity"/>
    <property type="evidence" value="ECO:0007669"/>
    <property type="project" value="TreeGrafter"/>
</dbReference>
<evidence type="ECO:0000256" key="15">
    <source>
        <dbReference type="ARBA" id="ARBA00048471"/>
    </source>
</evidence>
<comment type="catalytic activity">
    <reaction evidence="23">
        <text>1-octadecanoyl-2-acetyl-sn-glycero-3-phosphocholine + H2O = 1-octadecanoyl-sn-glycero-3-phosphocholine + acetate + H(+)</text>
        <dbReference type="Rhea" id="RHEA:54408"/>
        <dbReference type="ChEBI" id="CHEBI:15377"/>
        <dbReference type="ChEBI" id="CHEBI:15378"/>
        <dbReference type="ChEBI" id="CHEBI:30089"/>
        <dbReference type="ChEBI" id="CHEBI:73858"/>
        <dbReference type="ChEBI" id="CHEBI:75220"/>
    </reaction>
    <physiologicalReaction direction="left-to-right" evidence="23">
        <dbReference type="Rhea" id="RHEA:54409"/>
    </physiologicalReaction>
</comment>
<keyword evidence="5 32" id="KW-0812">Transmembrane</keyword>
<dbReference type="Pfam" id="PF00561">
    <property type="entry name" value="Abhydrolase_1"/>
    <property type="match status" value="2"/>
</dbReference>
<evidence type="ECO:0000256" key="28">
    <source>
        <dbReference type="ARBA" id="ARBA00052894"/>
    </source>
</evidence>
<comment type="catalytic activity">
    <reaction evidence="21">
        <text>1-tetradecanoyl-2-(5Z,8Z,11Z,14Z-eicosatetraenoyl)-sn-glycero-3-phosphocholine + H2O = 2-(5Z,8Z,11Z,14Z)-eicosatetraenoyl-sn-glycero-3-phosphocholine + tetradecanoate + H(+)</text>
        <dbReference type="Rhea" id="RHEA:54396"/>
        <dbReference type="ChEBI" id="CHEBI:15377"/>
        <dbReference type="ChEBI" id="CHEBI:15378"/>
        <dbReference type="ChEBI" id="CHEBI:30807"/>
        <dbReference type="ChEBI" id="CHEBI:76079"/>
        <dbReference type="ChEBI" id="CHEBI:86102"/>
    </reaction>
    <physiologicalReaction direction="left-to-right" evidence="21">
        <dbReference type="Rhea" id="RHEA:54397"/>
    </physiologicalReaction>
</comment>
<feature type="domain" description="AB hydrolase-1" evidence="33">
    <location>
        <begin position="115"/>
        <end position="336"/>
    </location>
</feature>
<comment type="catalytic activity">
    <reaction evidence="16">
        <text>1,2-ditetradecanoyl-sn-glycero-3-phosphocholine + H2O = 1-tetradecanoyl-sn-glycero-3-phosphocholine + tetradecanoate + H(+)</text>
        <dbReference type="Rhea" id="RHEA:54456"/>
        <dbReference type="ChEBI" id="CHEBI:15377"/>
        <dbReference type="ChEBI" id="CHEBI:15378"/>
        <dbReference type="ChEBI" id="CHEBI:30807"/>
        <dbReference type="ChEBI" id="CHEBI:45240"/>
        <dbReference type="ChEBI" id="CHEBI:64489"/>
    </reaction>
    <physiologicalReaction direction="left-to-right" evidence="16">
        <dbReference type="Rhea" id="RHEA:54457"/>
    </physiologicalReaction>
</comment>
<evidence type="ECO:0000256" key="22">
    <source>
        <dbReference type="ARBA" id="ARBA00051705"/>
    </source>
</evidence>
<dbReference type="InterPro" id="IPR000952">
    <property type="entry name" value="AB_hydrolase_4_CS"/>
</dbReference>
<evidence type="ECO:0000256" key="16">
    <source>
        <dbReference type="ARBA" id="ARBA00050145"/>
    </source>
</evidence>
<evidence type="ECO:0000313" key="36">
    <source>
        <dbReference type="WBParaSite" id="TASK_0000915401-mRNA-1"/>
    </source>
</evidence>
<dbReference type="GO" id="GO:0047372">
    <property type="term" value="F:monoacylglycerol lipase activity"/>
    <property type="evidence" value="ECO:0007669"/>
    <property type="project" value="TreeGrafter"/>
</dbReference>
<name>A0A158RAE7_TAEAS</name>
<dbReference type="PANTHER" id="PTHR10794">
    <property type="entry name" value="ABHYDROLASE DOMAIN-CONTAINING PROTEIN"/>
    <property type="match status" value="1"/>
</dbReference>
<evidence type="ECO:0000256" key="29">
    <source>
        <dbReference type="ARBA" id="ARBA00059841"/>
    </source>
</evidence>
<comment type="subcellular location">
    <subcellularLocation>
        <location evidence="1">Membrane</location>
        <topology evidence="1">Single-pass type II membrane protein</topology>
    </subcellularLocation>
</comment>
<dbReference type="SUPFAM" id="SSF53474">
    <property type="entry name" value="alpha/beta-Hydrolases"/>
    <property type="match status" value="3"/>
</dbReference>
<evidence type="ECO:0000256" key="25">
    <source>
        <dbReference type="ARBA" id="ARBA00052588"/>
    </source>
</evidence>
<dbReference type="GO" id="GO:0006650">
    <property type="term" value="P:glycerophospholipid metabolic process"/>
    <property type="evidence" value="ECO:0007669"/>
    <property type="project" value="UniProtKB-ARBA"/>
</dbReference>
<keyword evidence="7" id="KW-0735">Signal-anchor</keyword>
<comment type="catalytic activity">
    <reaction evidence="20">
        <text>1-octadecanoyl-2-pentanoyl-sn-glycero-3-phosphocholine + H2O = pentanoate + 1-octadecanoyl-sn-glycero-3-phosphocholine + H(+)</text>
        <dbReference type="Rhea" id="RHEA:54460"/>
        <dbReference type="ChEBI" id="CHEBI:15377"/>
        <dbReference type="ChEBI" id="CHEBI:15378"/>
        <dbReference type="ChEBI" id="CHEBI:31011"/>
        <dbReference type="ChEBI" id="CHEBI:73858"/>
        <dbReference type="ChEBI" id="CHEBI:138211"/>
    </reaction>
    <physiologicalReaction direction="left-to-right" evidence="20">
        <dbReference type="Rhea" id="RHEA:54461"/>
    </physiologicalReaction>
</comment>
<evidence type="ECO:0000256" key="12">
    <source>
        <dbReference type="ARBA" id="ARBA00023422"/>
    </source>
</evidence>
<keyword evidence="6" id="KW-0378">Hydrolase</keyword>
<keyword evidence="10 32" id="KW-0472">Membrane</keyword>
<organism evidence="36">
    <name type="scientific">Taenia asiatica</name>
    <name type="common">Asian tapeworm</name>
    <dbReference type="NCBI Taxonomy" id="60517"/>
    <lineage>
        <taxon>Eukaryota</taxon>
        <taxon>Metazoa</taxon>
        <taxon>Spiralia</taxon>
        <taxon>Lophotrochozoa</taxon>
        <taxon>Platyhelminthes</taxon>
        <taxon>Cestoda</taxon>
        <taxon>Eucestoda</taxon>
        <taxon>Cyclophyllidea</taxon>
        <taxon>Taeniidae</taxon>
        <taxon>Taenia</taxon>
    </lineage>
</organism>
<evidence type="ECO:0000256" key="26">
    <source>
        <dbReference type="ARBA" id="ARBA00052747"/>
    </source>
</evidence>
<dbReference type="EMBL" id="UYRS01019006">
    <property type="protein sequence ID" value="VDK42033.1"/>
    <property type="molecule type" value="Genomic_DNA"/>
</dbReference>
<sequence>MEVMVALYDVYNAKFLISTFLGAYITYYFLAVRSPPVVYGHSRKLVDFFRSHVPFLNEVYSPFVFGFTGRVQTILRPIFHRVEKCNYEEEVISFSDGGEMTLSWSKVEGMTDDTPIVVLLPGLTGCGCCEYIISLVKEINRCKYSCVVLNNRGTCRRKLKTPRAYCASNTSDIALVFDRIKSRYPGAPMIAVGISFGALLVFNYLADEPQDRRKPCPLTAAMCICMPWDVLQTSDKLEKSLDWLLFNKPLTYGLRRVIKRNADVLSKEYDVPRILKSRSIREFDDNLTAGMFGYKSAEEYYTCASTVNKVDRVRIPILCLNAADDPFVPLRSLPLEAVNESGSRVVLALTRHGGHIGFLAGLLPTGPSLLDRAVPQFVSAVFQHPEDFAAAACVGAGAAATGEAIPPFSVIVFNYLADGLQDREKPCPLTAVMCICMPWDMLQSSDKLEKPLDWFLFNKPLTHGLCRVVKRNEDMLSKDYDVPRILKSRSIREFDTNLTASMFGYKSAEDYYTRTSPAIKIEHISIPVLCLSAADDPFVPFHTLPLKDVSGAGSRVVLAVTRHGGHIGFLSGLLPTGPSLSDRAVPQFISAVFQHPEDFAAAAATDAVENASASSEGGESESTKQTAVTFSGARYRLGDSGPLPCSGIMLSLADYFIGDEYSIKFIISGLLGVYTAYYFFAARSPPALYGHSRELVNFFRSFVPFLNEVYSPFIFGFTGRVQTILRPLFHRAEKCNYEEEVIAFSDGGEMTLSWSNFEGMMDDTPIVVLLPGLTGCGCCNYIASLVKEINQCKYRCVVSNNRGTCRHKLKTPQTYCAAHTSDVASVFDHIRNRYPDAPMVAVGLSLGALLVFNYLADEPQDRNKPCPLTAAMCVSMPWDVSQTSDKLEKSLDWLLFNYPLTHGLRRLVMRNADVLSKKYDVPRILKVGG</sequence>
<evidence type="ECO:0000256" key="13">
    <source>
        <dbReference type="ARBA" id="ARBA00047611"/>
    </source>
</evidence>
<evidence type="ECO:0000256" key="23">
    <source>
        <dbReference type="ARBA" id="ARBA00052087"/>
    </source>
</evidence>
<keyword evidence="9" id="KW-0443">Lipid metabolism</keyword>
<comment type="catalytic activity">
    <reaction evidence="22">
        <text>1-tetradecanoyl-2-(9Z,12Z-octadecadienoyl)-sn-glycero-3-phosphocholine + H2O = 1-tetradecanoyl-sn-glycero-3-phosphocholine + (9Z,12Z)-octadecadienoate + H(+)</text>
        <dbReference type="Rhea" id="RHEA:54392"/>
        <dbReference type="ChEBI" id="CHEBI:15377"/>
        <dbReference type="ChEBI" id="CHEBI:15378"/>
        <dbReference type="ChEBI" id="CHEBI:30245"/>
        <dbReference type="ChEBI" id="CHEBI:64489"/>
        <dbReference type="ChEBI" id="CHEBI:86094"/>
    </reaction>
    <physiologicalReaction direction="left-to-right" evidence="22">
        <dbReference type="Rhea" id="RHEA:54393"/>
    </physiologicalReaction>
</comment>
<comment type="catalytic activity">
    <reaction evidence="13">
        <text>1-hexadecanoyl-2-(5-oxopentanoyl)-sn-glycero-3-phosphocholine + H2O = 5-oxopentanoate + 1-hexadecanoyl-sn-glycero-3-phosphocholine + H(+)</text>
        <dbReference type="Rhea" id="RHEA:40483"/>
        <dbReference type="ChEBI" id="CHEBI:15377"/>
        <dbReference type="ChEBI" id="CHEBI:15378"/>
        <dbReference type="ChEBI" id="CHEBI:16120"/>
        <dbReference type="ChEBI" id="CHEBI:72998"/>
        <dbReference type="ChEBI" id="CHEBI:77890"/>
    </reaction>
    <physiologicalReaction direction="left-to-right" evidence="13">
        <dbReference type="Rhea" id="RHEA:40484"/>
    </physiologicalReaction>
</comment>
<comment type="catalytic activity">
    <reaction evidence="12">
        <text>a 1,2-diacyl-sn-glycero-3-phosphocholine + H2O = a 1-acyl-sn-glycero-3-phosphocholine + a fatty acid + H(+)</text>
        <dbReference type="Rhea" id="RHEA:15801"/>
        <dbReference type="ChEBI" id="CHEBI:15377"/>
        <dbReference type="ChEBI" id="CHEBI:15378"/>
        <dbReference type="ChEBI" id="CHEBI:28868"/>
        <dbReference type="ChEBI" id="CHEBI:57643"/>
        <dbReference type="ChEBI" id="CHEBI:58168"/>
        <dbReference type="EC" id="3.1.1.4"/>
    </reaction>
    <physiologicalReaction direction="left-to-right" evidence="12">
        <dbReference type="Rhea" id="RHEA:15802"/>
    </physiologicalReaction>
</comment>
<evidence type="ECO:0000256" key="14">
    <source>
        <dbReference type="ARBA" id="ARBA00048288"/>
    </source>
</evidence>
<evidence type="ECO:0000256" key="27">
    <source>
        <dbReference type="ARBA" id="ARBA00052808"/>
    </source>
</evidence>
<evidence type="ECO:0000256" key="21">
    <source>
        <dbReference type="ARBA" id="ARBA00051164"/>
    </source>
</evidence>
<dbReference type="WBParaSite" id="TASK_0000915401-mRNA-1">
    <property type="protein sequence ID" value="TASK_0000915401-mRNA-1"/>
    <property type="gene ID" value="TASK_0000915401"/>
</dbReference>
<feature type="transmembrane region" description="Helical" evidence="32">
    <location>
        <begin position="12"/>
        <end position="30"/>
    </location>
</feature>
<evidence type="ECO:0000256" key="1">
    <source>
        <dbReference type="ARBA" id="ARBA00004606"/>
    </source>
</evidence>
<comment type="catalytic activity">
    <reaction evidence="24">
        <text>1-tetradecanoyl-2-(9Z,12Z-octadecadienoyl)-sn-glycero-3-phosphocholine + H2O = 2-(9Z,12Z-octadecadienoyl)-sn-glycero-3-phosphocholine + tetradecanoate + H(+)</text>
        <dbReference type="Rhea" id="RHEA:54388"/>
        <dbReference type="ChEBI" id="CHEBI:15377"/>
        <dbReference type="ChEBI" id="CHEBI:15378"/>
        <dbReference type="ChEBI" id="CHEBI:30807"/>
        <dbReference type="ChEBI" id="CHEBI:76084"/>
        <dbReference type="ChEBI" id="CHEBI:86094"/>
    </reaction>
    <physiologicalReaction direction="left-to-right" evidence="24">
        <dbReference type="Rhea" id="RHEA:54389"/>
    </physiologicalReaction>
</comment>
<evidence type="ECO:0000256" key="4">
    <source>
        <dbReference type="ARBA" id="ARBA00022487"/>
    </source>
</evidence>
<evidence type="ECO:0000313" key="34">
    <source>
        <dbReference type="EMBL" id="VDK42033.1"/>
    </source>
</evidence>
<feature type="domain" description="AB hydrolase-1" evidence="33">
    <location>
        <begin position="765"/>
        <end position="860"/>
    </location>
</feature>
<comment type="catalytic activity">
    <reaction evidence="19">
        <text>1-O-hexadecyl-2-nonadioyl-sn-glycero-3-phosphocholine + H2O = nonanedioate + 1-O-hexadecyl-sn-glycero-3-phosphocholine + H(+)</text>
        <dbReference type="Rhea" id="RHEA:54552"/>
        <dbReference type="ChEBI" id="CHEBI:15377"/>
        <dbReference type="ChEBI" id="CHEBI:15378"/>
        <dbReference type="ChEBI" id="CHEBI:64496"/>
        <dbReference type="ChEBI" id="CHEBI:78208"/>
        <dbReference type="ChEBI" id="CHEBI:138269"/>
    </reaction>
    <physiologicalReaction direction="left-to-right" evidence="19">
        <dbReference type="Rhea" id="RHEA:54553"/>
    </physiologicalReaction>
</comment>
<keyword evidence="11" id="KW-1208">Phospholipid metabolism</keyword>
<evidence type="ECO:0000256" key="19">
    <source>
        <dbReference type="ARBA" id="ARBA00050276"/>
    </source>
</evidence>
<dbReference type="OrthoDB" id="247542at2759"/>
<protein>
    <recommendedName>
        <fullName evidence="30">Phospholipase ABHD3</fullName>
        <ecNumber evidence="3">3.1.1.4</ecNumber>
    </recommendedName>
    <alternativeName>
        <fullName evidence="31">Abhydrolase domain-containing protein 3</fullName>
    </alternativeName>
</protein>
<dbReference type="GO" id="GO:0004623">
    <property type="term" value="F:phospholipase A2 activity"/>
    <property type="evidence" value="ECO:0007669"/>
    <property type="project" value="UniProtKB-EC"/>
</dbReference>
<evidence type="ECO:0000256" key="31">
    <source>
        <dbReference type="ARBA" id="ARBA00082158"/>
    </source>
</evidence>
<dbReference type="EC" id="3.1.1.4" evidence="3"/>
<comment type="catalytic activity">
    <reaction evidence="17">
        <text>1-octadecanoyl-2-nonanoyl-sn-glycero-3-phosphocholine + H2O = nonanoate + 1-octadecanoyl-sn-glycero-3-phosphocholine + H(+)</text>
        <dbReference type="Rhea" id="RHEA:54472"/>
        <dbReference type="ChEBI" id="CHEBI:15377"/>
        <dbReference type="ChEBI" id="CHEBI:15378"/>
        <dbReference type="ChEBI" id="CHEBI:32361"/>
        <dbReference type="ChEBI" id="CHEBI:73858"/>
        <dbReference type="ChEBI" id="CHEBI:138214"/>
    </reaction>
    <physiologicalReaction direction="left-to-right" evidence="17">
        <dbReference type="Rhea" id="RHEA:54473"/>
    </physiologicalReaction>
</comment>
<evidence type="ECO:0000256" key="30">
    <source>
        <dbReference type="ARBA" id="ARBA00071303"/>
    </source>
</evidence>
<dbReference type="InterPro" id="IPR050960">
    <property type="entry name" value="AB_hydrolase_4_sf"/>
</dbReference>
<evidence type="ECO:0000256" key="6">
    <source>
        <dbReference type="ARBA" id="ARBA00022801"/>
    </source>
</evidence>